<feature type="transmembrane region" description="Helical" evidence="1">
    <location>
        <begin position="7"/>
        <end position="27"/>
    </location>
</feature>
<protein>
    <submittedName>
        <fullName evidence="2">Membrane protein</fullName>
    </submittedName>
</protein>
<sequence length="226" mass="25186">MPARAWLLFKALLILFAIAAPFVTHFILATGDWGMATYLLIAGQALLALWAIGMATRRAWARLAGALILAGGLALGVLHPRGGFVLLTGLPHALIYLGLLMFFGMSLRPGQVPLVTRLSHQIHGTLPPAIDRYTRRVTWAWCLFFLGQLLGSALLLWLAPIAWWSAFVNILNAPLLTAMFLGEKMTRSFWVTNPPREHLRDIVRMIVMVKAQMARRDRGCPRPRET</sequence>
<evidence type="ECO:0000256" key="1">
    <source>
        <dbReference type="SAM" id="Phobius"/>
    </source>
</evidence>
<feature type="transmembrane region" description="Helical" evidence="1">
    <location>
        <begin position="137"/>
        <end position="157"/>
    </location>
</feature>
<reference evidence="2" key="2">
    <citation type="submission" date="2020-09" db="EMBL/GenBank/DDBJ databases">
        <authorList>
            <person name="Sun Q."/>
            <person name="Zhou Y."/>
        </authorList>
    </citation>
    <scope>NUCLEOTIDE SEQUENCE</scope>
    <source>
        <strain evidence="2">CGMCC 1.15725</strain>
    </source>
</reference>
<keyword evidence="1" id="KW-1133">Transmembrane helix</keyword>
<proteinExistence type="predicted"/>
<keyword evidence="1" id="KW-0812">Transmembrane</keyword>
<dbReference type="Proteomes" id="UP000646365">
    <property type="component" value="Unassembled WGS sequence"/>
</dbReference>
<accession>A0A8J3E6P6</accession>
<name>A0A8J3E6P6_9PROT</name>
<evidence type="ECO:0000313" key="2">
    <source>
        <dbReference type="EMBL" id="GGF46764.1"/>
    </source>
</evidence>
<comment type="caution">
    <text evidence="2">The sequence shown here is derived from an EMBL/GenBank/DDBJ whole genome shotgun (WGS) entry which is preliminary data.</text>
</comment>
<feature type="transmembrane region" description="Helical" evidence="1">
    <location>
        <begin position="163"/>
        <end position="181"/>
    </location>
</feature>
<dbReference type="RefSeq" id="WP_189052023.1">
    <property type="nucleotide sequence ID" value="NZ_BMJQ01000024.1"/>
</dbReference>
<feature type="transmembrane region" description="Helical" evidence="1">
    <location>
        <begin position="33"/>
        <end position="52"/>
    </location>
</feature>
<evidence type="ECO:0000313" key="3">
    <source>
        <dbReference type="Proteomes" id="UP000646365"/>
    </source>
</evidence>
<feature type="transmembrane region" description="Helical" evidence="1">
    <location>
        <begin position="84"/>
        <end position="107"/>
    </location>
</feature>
<gene>
    <name evidence="2" type="ORF">GCM10011611_61460</name>
</gene>
<dbReference type="EMBL" id="BMJQ01000024">
    <property type="protein sequence ID" value="GGF46764.1"/>
    <property type="molecule type" value="Genomic_DNA"/>
</dbReference>
<feature type="transmembrane region" description="Helical" evidence="1">
    <location>
        <begin position="59"/>
        <end position="78"/>
    </location>
</feature>
<reference evidence="2" key="1">
    <citation type="journal article" date="2014" name="Int. J. Syst. Evol. Microbiol.">
        <title>Complete genome sequence of Corynebacterium casei LMG S-19264T (=DSM 44701T), isolated from a smear-ripened cheese.</title>
        <authorList>
            <consortium name="US DOE Joint Genome Institute (JGI-PGF)"/>
            <person name="Walter F."/>
            <person name="Albersmeier A."/>
            <person name="Kalinowski J."/>
            <person name="Ruckert C."/>
        </authorList>
    </citation>
    <scope>NUCLEOTIDE SEQUENCE</scope>
    <source>
        <strain evidence="2">CGMCC 1.15725</strain>
    </source>
</reference>
<keyword evidence="3" id="KW-1185">Reference proteome</keyword>
<keyword evidence="1" id="KW-0472">Membrane</keyword>
<dbReference type="AlphaFoldDB" id="A0A8J3E6P6"/>
<organism evidence="2 3">
    <name type="scientific">Aliidongia dinghuensis</name>
    <dbReference type="NCBI Taxonomy" id="1867774"/>
    <lineage>
        <taxon>Bacteria</taxon>
        <taxon>Pseudomonadati</taxon>
        <taxon>Pseudomonadota</taxon>
        <taxon>Alphaproteobacteria</taxon>
        <taxon>Rhodospirillales</taxon>
        <taxon>Dongiaceae</taxon>
        <taxon>Aliidongia</taxon>
    </lineage>
</organism>